<sequence>MTTILLVGALLFADEKIPLSPFLKRTFYVTTITSSVIASALFPPTSLVIINYANAFLSVAYALRAIELLLVDNPRRLDRLVKVNHASPAEYVWKPLPPALTLGRLLSVFDLLINPRSIGWANGSKRYLPGLKRTNVAAQNGFCQKAENHRDDGRFTVKEATQSRLSFLVKEALKLFIAYLVYDAYRVVFGHNYAALCSNFHSFLNGPHLLQFELQYFGHQLRPSSETSARLVRRFLLPPACWAACYAFIDGIHAAVALIDVGMLYLIAPTRASDPWMYPPVFGSWRYMLWPRLKDIWGKLWHDLCRRTLISSSSALIPRWTPVALGRFFVGVLSFVISGVVHAAGTYAVSKDLHAVLMMMVFFILLPFFVALQEAVSVQVLEQFLPDWYITRILIWAVDVTYVVWWGYHTAPMFFSYSMIPESLASAPLPGSWSLWERFQT</sequence>
<evidence type="ECO:0000256" key="2">
    <source>
        <dbReference type="ARBA" id="ARBA00022692"/>
    </source>
</evidence>
<evidence type="ECO:0000313" key="8">
    <source>
        <dbReference type="Proteomes" id="UP001610563"/>
    </source>
</evidence>
<comment type="caution">
    <text evidence="7">The sequence shown here is derived from an EMBL/GenBank/DDBJ whole genome shotgun (WGS) entry which is preliminary data.</text>
</comment>
<dbReference type="InterPro" id="IPR032805">
    <property type="entry name" value="Wax_synthase_dom"/>
</dbReference>
<feature type="transmembrane region" description="Helical" evidence="5">
    <location>
        <begin position="356"/>
        <end position="376"/>
    </location>
</feature>
<keyword evidence="3 5" id="KW-1133">Transmembrane helix</keyword>
<reference evidence="7 8" key="1">
    <citation type="submission" date="2024-07" db="EMBL/GenBank/DDBJ databases">
        <title>Section-level genome sequencing and comparative genomics of Aspergillus sections Usti and Cavernicolus.</title>
        <authorList>
            <consortium name="Lawrence Berkeley National Laboratory"/>
            <person name="Nybo J.L."/>
            <person name="Vesth T.C."/>
            <person name="Theobald S."/>
            <person name="Frisvad J.C."/>
            <person name="Larsen T.O."/>
            <person name="Kjaerboelling I."/>
            <person name="Rothschild-Mancinelli K."/>
            <person name="Lyhne E.K."/>
            <person name="Kogle M.E."/>
            <person name="Barry K."/>
            <person name="Clum A."/>
            <person name="Na H."/>
            <person name="Ledsgaard L."/>
            <person name="Lin J."/>
            <person name="Lipzen A."/>
            <person name="Kuo A."/>
            <person name="Riley R."/>
            <person name="Mondo S."/>
            <person name="Labutti K."/>
            <person name="Haridas S."/>
            <person name="Pangalinan J."/>
            <person name="Salamov A.A."/>
            <person name="Simmons B.A."/>
            <person name="Magnuson J.K."/>
            <person name="Chen J."/>
            <person name="Drula E."/>
            <person name="Henrissat B."/>
            <person name="Wiebenga A."/>
            <person name="Lubbers R.J."/>
            <person name="Gomes A.C."/>
            <person name="Makela M.R."/>
            <person name="Stajich J."/>
            <person name="Grigoriev I.V."/>
            <person name="Mortensen U.H."/>
            <person name="De Vries R.P."/>
            <person name="Baker S.E."/>
            <person name="Andersen M.R."/>
        </authorList>
    </citation>
    <scope>NUCLEOTIDE SEQUENCE [LARGE SCALE GENOMIC DNA]</scope>
    <source>
        <strain evidence="7 8">CBS 209.92</strain>
    </source>
</reference>
<accession>A0ABR4GFT0</accession>
<comment type="subcellular location">
    <subcellularLocation>
        <location evidence="1">Membrane</location>
        <topology evidence="1">Multi-pass membrane protein</topology>
    </subcellularLocation>
</comment>
<evidence type="ECO:0000256" key="1">
    <source>
        <dbReference type="ARBA" id="ARBA00004141"/>
    </source>
</evidence>
<feature type="transmembrane region" description="Helical" evidence="5">
    <location>
        <begin position="328"/>
        <end position="349"/>
    </location>
</feature>
<feature type="domain" description="Wax synthase" evidence="6">
    <location>
        <begin position="278"/>
        <end position="364"/>
    </location>
</feature>
<organism evidence="7 8">
    <name type="scientific">Aspergillus keveii</name>
    <dbReference type="NCBI Taxonomy" id="714993"/>
    <lineage>
        <taxon>Eukaryota</taxon>
        <taxon>Fungi</taxon>
        <taxon>Dikarya</taxon>
        <taxon>Ascomycota</taxon>
        <taxon>Pezizomycotina</taxon>
        <taxon>Eurotiomycetes</taxon>
        <taxon>Eurotiomycetidae</taxon>
        <taxon>Eurotiales</taxon>
        <taxon>Aspergillaceae</taxon>
        <taxon>Aspergillus</taxon>
        <taxon>Aspergillus subgen. Nidulantes</taxon>
    </lineage>
</organism>
<evidence type="ECO:0000256" key="4">
    <source>
        <dbReference type="ARBA" id="ARBA00023136"/>
    </source>
</evidence>
<proteinExistence type="predicted"/>
<name>A0ABR4GFT0_9EURO</name>
<evidence type="ECO:0000313" key="7">
    <source>
        <dbReference type="EMBL" id="KAL2797474.1"/>
    </source>
</evidence>
<dbReference type="Proteomes" id="UP001610563">
    <property type="component" value="Unassembled WGS sequence"/>
</dbReference>
<gene>
    <name evidence="7" type="ORF">BJX66DRAFT_93712</name>
</gene>
<feature type="transmembrane region" description="Helical" evidence="5">
    <location>
        <begin position="388"/>
        <end position="408"/>
    </location>
</feature>
<dbReference type="Pfam" id="PF13813">
    <property type="entry name" value="MBOAT_2"/>
    <property type="match status" value="1"/>
</dbReference>
<evidence type="ECO:0000256" key="3">
    <source>
        <dbReference type="ARBA" id="ARBA00022989"/>
    </source>
</evidence>
<keyword evidence="4 5" id="KW-0472">Membrane</keyword>
<keyword evidence="2 5" id="KW-0812">Transmembrane</keyword>
<dbReference type="EMBL" id="JBFTWV010000019">
    <property type="protein sequence ID" value="KAL2797474.1"/>
    <property type="molecule type" value="Genomic_DNA"/>
</dbReference>
<evidence type="ECO:0000259" key="6">
    <source>
        <dbReference type="Pfam" id="PF13813"/>
    </source>
</evidence>
<feature type="transmembrane region" description="Helical" evidence="5">
    <location>
        <begin position="240"/>
        <end position="268"/>
    </location>
</feature>
<protein>
    <recommendedName>
        <fullName evidence="6">Wax synthase domain-containing protein</fullName>
    </recommendedName>
</protein>
<evidence type="ECO:0000256" key="5">
    <source>
        <dbReference type="SAM" id="Phobius"/>
    </source>
</evidence>
<keyword evidence="8" id="KW-1185">Reference proteome</keyword>